<dbReference type="Gene3D" id="1.10.150.240">
    <property type="entry name" value="Putative phosphatase, domain 2"/>
    <property type="match status" value="1"/>
</dbReference>
<dbReference type="SFLD" id="SFLDG01129">
    <property type="entry name" value="C1.5:_HAD__Beta-PGM__Phosphata"/>
    <property type="match status" value="1"/>
</dbReference>
<accession>A0A6J2XG81</accession>
<dbReference type="Pfam" id="PF00702">
    <property type="entry name" value="Hydrolase"/>
    <property type="match status" value="1"/>
</dbReference>
<name>A0A6J2XG81_SITOR</name>
<dbReference type="RefSeq" id="XP_030750282.1">
    <property type="nucleotide sequence ID" value="XM_030894422.1"/>
</dbReference>
<proteinExistence type="predicted"/>
<dbReference type="InterPro" id="IPR036412">
    <property type="entry name" value="HAD-like_sf"/>
</dbReference>
<sequence length="233" mass="25953">MELGNFQKFKEVSHVIFDLDGTLLDTEKLYREALFHVAELYDKKCSNHVVLKIAGTPQPMTASIAREELELPINNHTFLQLYNNFILERLGDCDLMPGAETLINHLNYHGIPMAIATSSSDKAVQIKTRKHKKLFQAFEHIVCGDSDPAVTVGKPAPDIFLVCASRFNSSPSPGECLVFEDSLNGVKAGIAAGMQVVMVPEPHVPHEYGQYATLRIDSLNHLEPEHFGLPPYR</sequence>
<dbReference type="GO" id="GO:0016791">
    <property type="term" value="F:phosphatase activity"/>
    <property type="evidence" value="ECO:0007669"/>
    <property type="project" value="TreeGrafter"/>
</dbReference>
<dbReference type="GeneID" id="115878070"/>
<dbReference type="SFLD" id="SFLDS00003">
    <property type="entry name" value="Haloacid_Dehalogenase"/>
    <property type="match status" value="1"/>
</dbReference>
<dbReference type="PANTHER" id="PTHR18901:SF38">
    <property type="entry name" value="PSEUDOURIDINE-5'-PHOSPHATASE"/>
    <property type="match status" value="1"/>
</dbReference>
<dbReference type="InterPro" id="IPR023198">
    <property type="entry name" value="PGP-like_dom2"/>
</dbReference>
<dbReference type="KEGG" id="soy:115878070"/>
<dbReference type="OrthoDB" id="40579at2759"/>
<dbReference type="InterPro" id="IPR023214">
    <property type="entry name" value="HAD_sf"/>
</dbReference>
<dbReference type="InParanoid" id="A0A6J2XG81"/>
<dbReference type="Proteomes" id="UP000504635">
    <property type="component" value="Unplaced"/>
</dbReference>
<organism evidence="1 2">
    <name type="scientific">Sitophilus oryzae</name>
    <name type="common">Rice weevil</name>
    <name type="synonym">Curculio oryzae</name>
    <dbReference type="NCBI Taxonomy" id="7048"/>
    <lineage>
        <taxon>Eukaryota</taxon>
        <taxon>Metazoa</taxon>
        <taxon>Ecdysozoa</taxon>
        <taxon>Arthropoda</taxon>
        <taxon>Hexapoda</taxon>
        <taxon>Insecta</taxon>
        <taxon>Pterygota</taxon>
        <taxon>Neoptera</taxon>
        <taxon>Endopterygota</taxon>
        <taxon>Coleoptera</taxon>
        <taxon>Polyphaga</taxon>
        <taxon>Cucujiformia</taxon>
        <taxon>Curculionidae</taxon>
        <taxon>Dryophthorinae</taxon>
        <taxon>Sitophilus</taxon>
    </lineage>
</organism>
<dbReference type="SFLD" id="SFLDG01135">
    <property type="entry name" value="C1.5.6:_HAD__Beta-PGM__Phospha"/>
    <property type="match status" value="1"/>
</dbReference>
<dbReference type="SUPFAM" id="SSF56784">
    <property type="entry name" value="HAD-like"/>
    <property type="match status" value="1"/>
</dbReference>
<evidence type="ECO:0000313" key="2">
    <source>
        <dbReference type="RefSeq" id="XP_030750282.1"/>
    </source>
</evidence>
<dbReference type="AlphaFoldDB" id="A0A6J2XG81"/>
<dbReference type="PANTHER" id="PTHR18901">
    <property type="entry name" value="2-DEOXYGLUCOSE-6-PHOSPHATE PHOSPHATASE 2"/>
    <property type="match status" value="1"/>
</dbReference>
<dbReference type="Gene3D" id="3.40.50.1000">
    <property type="entry name" value="HAD superfamily/HAD-like"/>
    <property type="match status" value="1"/>
</dbReference>
<dbReference type="InterPro" id="IPR006439">
    <property type="entry name" value="HAD-SF_hydro_IA"/>
</dbReference>
<evidence type="ECO:0000313" key="1">
    <source>
        <dbReference type="Proteomes" id="UP000504635"/>
    </source>
</evidence>
<reference evidence="2" key="1">
    <citation type="submission" date="2025-08" db="UniProtKB">
        <authorList>
            <consortium name="RefSeq"/>
        </authorList>
    </citation>
    <scope>IDENTIFICATION</scope>
    <source>
        <tissue evidence="2">Gonads</tissue>
    </source>
</reference>
<dbReference type="NCBIfam" id="TIGR01509">
    <property type="entry name" value="HAD-SF-IA-v3"/>
    <property type="match status" value="1"/>
</dbReference>
<gene>
    <name evidence="2" type="primary">LOC115878070</name>
</gene>
<protein>
    <submittedName>
        <fullName evidence="2">Pseudouridine-5'-phosphatase-like isoform X1</fullName>
    </submittedName>
</protein>
<keyword evidence="1" id="KW-1185">Reference proteome</keyword>